<reference evidence="1 2" key="2">
    <citation type="submission" date="2007-06" db="EMBL/GenBank/DDBJ databases">
        <title>Draft genome sequence of Ruminococcus gnavus (ATCC 29149).</title>
        <authorList>
            <person name="Sudarsanam P."/>
            <person name="Ley R."/>
            <person name="Guruge J."/>
            <person name="Turnbaugh P.J."/>
            <person name="Mahowald M."/>
            <person name="Liep D."/>
            <person name="Gordon J."/>
        </authorList>
    </citation>
    <scope>NUCLEOTIDE SEQUENCE [LARGE SCALE GENOMIC DNA]</scope>
    <source>
        <strain evidence="1 2">ATCC 29149</strain>
    </source>
</reference>
<evidence type="ECO:0000313" key="2">
    <source>
        <dbReference type="Proteomes" id="UP000004410"/>
    </source>
</evidence>
<evidence type="ECO:0000313" key="1">
    <source>
        <dbReference type="EMBL" id="EDN78727.1"/>
    </source>
</evidence>
<dbReference type="PaxDb" id="411470-RUMGNA_00888"/>
<accession>A7B014</accession>
<sequence>MQVRFLQGTFSKRGQQLSLFSHCPRFIFLFLFSSYKNNYTYHRNTSNAKNHIRF</sequence>
<dbReference type="Proteomes" id="UP000004410">
    <property type="component" value="Unassembled WGS sequence"/>
</dbReference>
<dbReference type="EMBL" id="AAYG02000008">
    <property type="protein sequence ID" value="EDN78727.1"/>
    <property type="molecule type" value="Genomic_DNA"/>
</dbReference>
<proteinExistence type="predicted"/>
<reference evidence="1 2" key="1">
    <citation type="submission" date="2007-04" db="EMBL/GenBank/DDBJ databases">
        <authorList>
            <person name="Fulton L."/>
            <person name="Clifton S."/>
            <person name="Fulton B."/>
            <person name="Xu J."/>
            <person name="Minx P."/>
            <person name="Pepin K.H."/>
            <person name="Johnson M."/>
            <person name="Thiruvilangam P."/>
            <person name="Bhonagiri V."/>
            <person name="Nash W.E."/>
            <person name="Mardis E.R."/>
            <person name="Wilson R.K."/>
        </authorList>
    </citation>
    <scope>NUCLEOTIDE SEQUENCE [LARGE SCALE GENOMIC DNA]</scope>
    <source>
        <strain evidence="1 2">ATCC 29149</strain>
    </source>
</reference>
<protein>
    <submittedName>
        <fullName evidence="1">Uncharacterized protein</fullName>
    </submittedName>
</protein>
<comment type="caution">
    <text evidence="1">The sequence shown here is derived from an EMBL/GenBank/DDBJ whole genome shotgun (WGS) entry which is preliminary data.</text>
</comment>
<organism evidence="1 2">
    <name type="scientific">Mediterraneibacter gnavus (strain ATCC 29149 / DSM 114966 / JCM 6515 / VPI C7-9)</name>
    <name type="common">Ruminococcus gnavus</name>
    <dbReference type="NCBI Taxonomy" id="411470"/>
    <lineage>
        <taxon>Bacteria</taxon>
        <taxon>Bacillati</taxon>
        <taxon>Bacillota</taxon>
        <taxon>Clostridia</taxon>
        <taxon>Lachnospirales</taxon>
        <taxon>Lachnospiraceae</taxon>
        <taxon>Mediterraneibacter</taxon>
    </lineage>
</organism>
<name>A7B014_MEDG7</name>
<gene>
    <name evidence="1" type="ORF">RUMGNA_00888</name>
</gene>
<dbReference type="AlphaFoldDB" id="A7B014"/>